<dbReference type="RefSeq" id="WP_147259877.1">
    <property type="nucleotide sequence ID" value="NZ_VIWU01000001.1"/>
</dbReference>
<dbReference type="Proteomes" id="UP000321261">
    <property type="component" value="Unassembled WGS sequence"/>
</dbReference>
<sequence>MEHSRQPTALVLRALHLGDLLVAVPALRAVRRAFPGHRIVLATAGSLAPLVPLTGAVDQLLPTPAPDALTWTGPAPDVAVNLHGAGPESHHALDATAPGRRIGYRAAGWPGPRFDDIAARHPHERERWCAMLASHGIPADPADLRLPPPATPAPHCAHAPVLVHPGARYGAKRWPARRFAEVAATLHCALSPVLITGTADERELALAVARTAGLAESRVLAGRTDLAELCALVAGAALVVSGDTGIAHLAVAFGTPSVTLYGPVGPQQWGPPADGPHAVLDEPGARRGDPFADDPDPALLAVGVGDVLRAAARLRGRYVLEQPSGVLRSRSR</sequence>
<reference evidence="4 5" key="1">
    <citation type="submission" date="2019-06" db="EMBL/GenBank/DDBJ databases">
        <title>Sequencing the genomes of 1000 actinobacteria strains.</title>
        <authorList>
            <person name="Klenk H.-P."/>
        </authorList>
    </citation>
    <scope>NUCLEOTIDE SEQUENCE [LARGE SCALE GENOMIC DNA]</scope>
    <source>
        <strain evidence="4 5">DSM 45671</strain>
    </source>
</reference>
<dbReference type="GO" id="GO:0005829">
    <property type="term" value="C:cytosol"/>
    <property type="evidence" value="ECO:0007669"/>
    <property type="project" value="TreeGrafter"/>
</dbReference>
<dbReference type="Gene3D" id="3.40.50.2000">
    <property type="entry name" value="Glycogen Phosphorylase B"/>
    <property type="match status" value="2"/>
</dbReference>
<accession>A0A561T2M2</accession>
<evidence type="ECO:0000313" key="5">
    <source>
        <dbReference type="Proteomes" id="UP000321261"/>
    </source>
</evidence>
<dbReference type="CDD" id="cd03789">
    <property type="entry name" value="GT9_LPS_heptosyltransferase"/>
    <property type="match status" value="1"/>
</dbReference>
<dbReference type="Pfam" id="PF01075">
    <property type="entry name" value="Glyco_transf_9"/>
    <property type="match status" value="1"/>
</dbReference>
<gene>
    <name evidence="4" type="ORF">FHX44_117302</name>
</gene>
<organism evidence="4 5">
    <name type="scientific">Pseudonocardia hierapolitana</name>
    <dbReference type="NCBI Taxonomy" id="1128676"/>
    <lineage>
        <taxon>Bacteria</taxon>
        <taxon>Bacillati</taxon>
        <taxon>Actinomycetota</taxon>
        <taxon>Actinomycetes</taxon>
        <taxon>Pseudonocardiales</taxon>
        <taxon>Pseudonocardiaceae</taxon>
        <taxon>Pseudonocardia</taxon>
    </lineage>
</organism>
<evidence type="ECO:0000256" key="2">
    <source>
        <dbReference type="ARBA" id="ARBA00022679"/>
    </source>
</evidence>
<feature type="region of interest" description="Disordered" evidence="3">
    <location>
        <begin position="273"/>
        <end position="292"/>
    </location>
</feature>
<dbReference type="InterPro" id="IPR051199">
    <property type="entry name" value="LPS_LOS_Heptosyltrfase"/>
</dbReference>
<keyword evidence="5" id="KW-1185">Reference proteome</keyword>
<dbReference type="EMBL" id="VIWU01000001">
    <property type="protein sequence ID" value="TWF81359.1"/>
    <property type="molecule type" value="Genomic_DNA"/>
</dbReference>
<keyword evidence="2 4" id="KW-0808">Transferase</keyword>
<name>A0A561T2M2_9PSEU</name>
<dbReference type="OrthoDB" id="9807356at2"/>
<dbReference type="PANTHER" id="PTHR30160">
    <property type="entry name" value="TETRAACYLDISACCHARIDE 4'-KINASE-RELATED"/>
    <property type="match status" value="1"/>
</dbReference>
<comment type="caution">
    <text evidence="4">The sequence shown here is derived from an EMBL/GenBank/DDBJ whole genome shotgun (WGS) entry which is preliminary data.</text>
</comment>
<dbReference type="PANTHER" id="PTHR30160:SF1">
    <property type="entry name" value="LIPOPOLYSACCHARIDE 1,2-N-ACETYLGLUCOSAMINETRANSFERASE-RELATED"/>
    <property type="match status" value="1"/>
</dbReference>
<evidence type="ECO:0000256" key="1">
    <source>
        <dbReference type="ARBA" id="ARBA00022676"/>
    </source>
</evidence>
<dbReference type="SUPFAM" id="SSF53756">
    <property type="entry name" value="UDP-Glycosyltransferase/glycogen phosphorylase"/>
    <property type="match status" value="1"/>
</dbReference>
<dbReference type="AlphaFoldDB" id="A0A561T2M2"/>
<feature type="compositionally biased region" description="Basic and acidic residues" evidence="3">
    <location>
        <begin position="279"/>
        <end position="290"/>
    </location>
</feature>
<evidence type="ECO:0000256" key="3">
    <source>
        <dbReference type="SAM" id="MobiDB-lite"/>
    </source>
</evidence>
<dbReference type="GO" id="GO:0009244">
    <property type="term" value="P:lipopolysaccharide core region biosynthetic process"/>
    <property type="evidence" value="ECO:0007669"/>
    <property type="project" value="TreeGrafter"/>
</dbReference>
<dbReference type="GO" id="GO:0008713">
    <property type="term" value="F:ADP-heptose-lipopolysaccharide heptosyltransferase activity"/>
    <property type="evidence" value="ECO:0007669"/>
    <property type="project" value="TreeGrafter"/>
</dbReference>
<proteinExistence type="predicted"/>
<evidence type="ECO:0000313" key="4">
    <source>
        <dbReference type="EMBL" id="TWF81359.1"/>
    </source>
</evidence>
<dbReference type="InterPro" id="IPR002201">
    <property type="entry name" value="Glyco_trans_9"/>
</dbReference>
<protein>
    <submittedName>
        <fullName evidence="4">ADP-heptose:LPS heptosyltransferase</fullName>
    </submittedName>
</protein>
<keyword evidence="1" id="KW-0328">Glycosyltransferase</keyword>